<evidence type="ECO:0000313" key="2">
    <source>
        <dbReference type="EMBL" id="VDP08995.1"/>
    </source>
</evidence>
<dbReference type="Proteomes" id="UP000050761">
    <property type="component" value="Unassembled WGS sequence"/>
</dbReference>
<evidence type="ECO:0000313" key="4">
    <source>
        <dbReference type="WBParaSite" id="HPBE_0001748201-mRNA-1"/>
    </source>
</evidence>
<dbReference type="SUPFAM" id="SSF82866">
    <property type="entry name" value="Multidrug efflux transporter AcrB transmembrane domain"/>
    <property type="match status" value="1"/>
</dbReference>
<sequence>MWVIAARFPEMDVVPFDTDVTMIDVVLQIPYVTYFIPLFVLVASAAVTVILIGNLVVSLVCVCSAAAIFLEAFCISALMGVILNPFSAAFLVVVAALSVKSSTHICYSFQQAVESDYHRDDAHRLTLAFKRMYIPVVLSTIAGSLVLLPVIATNVAIFRWIAVINVCYLVGGAFHSLLFTPLLLIWMPQTLTGRRFFCTATKQANDVAMKNLNVL</sequence>
<keyword evidence="1" id="KW-0472">Membrane</keyword>
<accession>A0A3P8BRK1</accession>
<feature type="transmembrane region" description="Helical" evidence="1">
    <location>
        <begin position="31"/>
        <end position="52"/>
    </location>
</feature>
<evidence type="ECO:0000313" key="3">
    <source>
        <dbReference type="Proteomes" id="UP000050761"/>
    </source>
</evidence>
<dbReference type="Gene3D" id="1.20.1640.10">
    <property type="entry name" value="Multidrug efflux transporter AcrB transmembrane domain"/>
    <property type="match status" value="1"/>
</dbReference>
<dbReference type="GO" id="GO:0030659">
    <property type="term" value="C:cytoplasmic vesicle membrane"/>
    <property type="evidence" value="ECO:0007669"/>
    <property type="project" value="TreeGrafter"/>
</dbReference>
<evidence type="ECO:0000256" key="1">
    <source>
        <dbReference type="SAM" id="Phobius"/>
    </source>
</evidence>
<organism evidence="3 4">
    <name type="scientific">Heligmosomoides polygyrus</name>
    <name type="common">Parasitic roundworm</name>
    <dbReference type="NCBI Taxonomy" id="6339"/>
    <lineage>
        <taxon>Eukaryota</taxon>
        <taxon>Metazoa</taxon>
        <taxon>Ecdysozoa</taxon>
        <taxon>Nematoda</taxon>
        <taxon>Chromadorea</taxon>
        <taxon>Rhabditida</taxon>
        <taxon>Rhabditina</taxon>
        <taxon>Rhabditomorpha</taxon>
        <taxon>Strongyloidea</taxon>
        <taxon>Heligmosomidae</taxon>
        <taxon>Heligmosomoides</taxon>
    </lineage>
</organism>
<feature type="transmembrane region" description="Helical" evidence="1">
    <location>
        <begin position="59"/>
        <end position="82"/>
    </location>
</feature>
<dbReference type="GO" id="GO:0005886">
    <property type="term" value="C:plasma membrane"/>
    <property type="evidence" value="ECO:0007669"/>
    <property type="project" value="TreeGrafter"/>
</dbReference>
<feature type="transmembrane region" description="Helical" evidence="1">
    <location>
        <begin position="132"/>
        <end position="151"/>
    </location>
</feature>
<gene>
    <name evidence="2" type="ORF">HPBE_LOCUS17481</name>
</gene>
<dbReference type="InterPro" id="IPR051697">
    <property type="entry name" value="Patched_domain-protein"/>
</dbReference>
<reference evidence="2 3" key="1">
    <citation type="submission" date="2018-11" db="EMBL/GenBank/DDBJ databases">
        <authorList>
            <consortium name="Pathogen Informatics"/>
        </authorList>
    </citation>
    <scope>NUCLEOTIDE SEQUENCE [LARGE SCALE GENOMIC DNA]</scope>
</reference>
<keyword evidence="1" id="KW-1133">Transmembrane helix</keyword>
<accession>A0A183G6X4</accession>
<dbReference type="EMBL" id="UZAH01030040">
    <property type="protein sequence ID" value="VDP08995.1"/>
    <property type="molecule type" value="Genomic_DNA"/>
</dbReference>
<dbReference type="PANTHER" id="PTHR10796:SF189">
    <property type="entry name" value="SSD DOMAIN-CONTAINING PROTEIN"/>
    <property type="match status" value="1"/>
</dbReference>
<dbReference type="AlphaFoldDB" id="A0A183G6X4"/>
<dbReference type="WBParaSite" id="HPBE_0001748201-mRNA-1">
    <property type="protein sequence ID" value="HPBE_0001748201-mRNA-1"/>
    <property type="gene ID" value="HPBE_0001748201"/>
</dbReference>
<protein>
    <submittedName>
        <fullName evidence="4">SSD domain-containing protein</fullName>
    </submittedName>
</protein>
<dbReference type="PANTHER" id="PTHR10796">
    <property type="entry name" value="PATCHED-RELATED"/>
    <property type="match status" value="1"/>
</dbReference>
<dbReference type="OrthoDB" id="5843832at2759"/>
<proteinExistence type="predicted"/>
<dbReference type="GO" id="GO:0006897">
    <property type="term" value="P:endocytosis"/>
    <property type="evidence" value="ECO:0007669"/>
    <property type="project" value="TreeGrafter"/>
</dbReference>
<dbReference type="GO" id="GO:0018996">
    <property type="term" value="P:molting cycle, collagen and cuticulin-based cuticle"/>
    <property type="evidence" value="ECO:0007669"/>
    <property type="project" value="TreeGrafter"/>
</dbReference>
<keyword evidence="3" id="KW-1185">Reference proteome</keyword>
<keyword evidence="1" id="KW-0812">Transmembrane</keyword>
<feature type="transmembrane region" description="Helical" evidence="1">
    <location>
        <begin position="157"/>
        <end position="186"/>
    </location>
</feature>
<name>A0A183G6X4_HELPZ</name>
<reference evidence="4" key="2">
    <citation type="submission" date="2019-09" db="UniProtKB">
        <authorList>
            <consortium name="WormBaseParasite"/>
        </authorList>
    </citation>
    <scope>IDENTIFICATION</scope>
</reference>